<dbReference type="RefSeq" id="WP_105038998.1">
    <property type="nucleotide sequence ID" value="NZ_PPSL01000002.1"/>
</dbReference>
<sequence>MARTIAQIQQSIITAKLMDPTLSGLTSTSNTAIWLLWTYVVAVCQWVLENYFDAHKAEVDQIIATQRAHTLQWYVTKARQFQYGVLLPYESDSYVTPTIDPTVAIISYAAAVELPSLVRLKVATLSGGSLAPLSVTQLTAFTAYIQLIKDAGVRMQITSGNPDVLRLQLTIYYDPLVLDATGARIDGSSTYPVKDAVKQFLKALPFNGLFVINNLIAALQGIEGVVIGVVVYAAATYAALPYTPVTVEYAPDAGYMVADESYLLANATYISHSPI</sequence>
<proteinExistence type="predicted"/>
<accession>A0A2S7SYV7</accession>
<evidence type="ECO:0000313" key="2">
    <source>
        <dbReference type="Proteomes" id="UP000239872"/>
    </source>
</evidence>
<dbReference type="Proteomes" id="UP000239872">
    <property type="component" value="Unassembled WGS sequence"/>
</dbReference>
<comment type="caution">
    <text evidence="1">The sequence shown here is derived from an EMBL/GenBank/DDBJ whole genome shotgun (WGS) entry which is preliminary data.</text>
</comment>
<dbReference type="OrthoDB" id="1053324at2"/>
<gene>
    <name evidence="1" type="ORF">CJD36_010055</name>
</gene>
<dbReference type="EMBL" id="PPSL01000002">
    <property type="protein sequence ID" value="PQJ12119.1"/>
    <property type="molecule type" value="Genomic_DNA"/>
</dbReference>
<name>A0A2S7SYV7_9BACT</name>
<reference evidence="1 2" key="1">
    <citation type="submission" date="2018-01" db="EMBL/GenBank/DDBJ databases">
        <title>A novel member of the phylum Bacteroidetes isolated from glacier ice.</title>
        <authorList>
            <person name="Liu Q."/>
            <person name="Xin Y.-H."/>
        </authorList>
    </citation>
    <scope>NUCLEOTIDE SEQUENCE [LARGE SCALE GENOMIC DNA]</scope>
    <source>
        <strain evidence="1 2">RB1R16</strain>
    </source>
</reference>
<protein>
    <submittedName>
        <fullName evidence="1">Nucleotidyltransferase</fullName>
    </submittedName>
</protein>
<keyword evidence="1" id="KW-0808">Transferase</keyword>
<keyword evidence="2" id="KW-1185">Reference proteome</keyword>
<organism evidence="1 2">
    <name type="scientific">Flavipsychrobacter stenotrophus</name>
    <dbReference type="NCBI Taxonomy" id="2077091"/>
    <lineage>
        <taxon>Bacteria</taxon>
        <taxon>Pseudomonadati</taxon>
        <taxon>Bacteroidota</taxon>
        <taxon>Chitinophagia</taxon>
        <taxon>Chitinophagales</taxon>
        <taxon>Chitinophagaceae</taxon>
        <taxon>Flavipsychrobacter</taxon>
    </lineage>
</organism>
<evidence type="ECO:0000313" key="1">
    <source>
        <dbReference type="EMBL" id="PQJ12119.1"/>
    </source>
</evidence>
<dbReference type="GO" id="GO:0016740">
    <property type="term" value="F:transferase activity"/>
    <property type="evidence" value="ECO:0007669"/>
    <property type="project" value="UniProtKB-KW"/>
</dbReference>
<dbReference type="AlphaFoldDB" id="A0A2S7SYV7"/>